<dbReference type="Gene3D" id="2.40.160.20">
    <property type="match status" value="1"/>
</dbReference>
<protein>
    <recommendedName>
        <fullName evidence="4">Outer membrane protein beta-barrel domain-containing protein</fullName>
    </recommendedName>
</protein>
<dbReference type="InterPro" id="IPR011250">
    <property type="entry name" value="OMP/PagP_B-barrel"/>
</dbReference>
<proteinExistence type="predicted"/>
<dbReference type="Proteomes" id="UP000199403">
    <property type="component" value="Unassembled WGS sequence"/>
</dbReference>
<name>A0A1H7C3B8_9BACT</name>
<evidence type="ECO:0000256" key="1">
    <source>
        <dbReference type="SAM" id="SignalP"/>
    </source>
</evidence>
<dbReference type="SUPFAM" id="SSF56925">
    <property type="entry name" value="OMPA-like"/>
    <property type="match status" value="1"/>
</dbReference>
<evidence type="ECO:0008006" key="4">
    <source>
        <dbReference type="Google" id="ProtNLM"/>
    </source>
</evidence>
<dbReference type="STRING" id="1416801.SAMN05192553_11622"/>
<evidence type="ECO:0000313" key="2">
    <source>
        <dbReference type="EMBL" id="SEJ81120.1"/>
    </source>
</evidence>
<feature type="chain" id="PRO_5011587810" description="Outer membrane protein beta-barrel domain-containing protein" evidence="1">
    <location>
        <begin position="20"/>
        <end position="217"/>
    </location>
</feature>
<dbReference type="EMBL" id="FNZH01000016">
    <property type="protein sequence ID" value="SEJ81120.1"/>
    <property type="molecule type" value="Genomic_DNA"/>
</dbReference>
<evidence type="ECO:0000313" key="3">
    <source>
        <dbReference type="Proteomes" id="UP000199403"/>
    </source>
</evidence>
<dbReference type="RefSeq" id="WP_092178873.1">
    <property type="nucleotide sequence ID" value="NZ_FNZH01000016.1"/>
</dbReference>
<reference evidence="3" key="1">
    <citation type="submission" date="2016-10" db="EMBL/GenBank/DDBJ databases">
        <authorList>
            <person name="Varghese N."/>
            <person name="Submissions S."/>
        </authorList>
    </citation>
    <scope>NUCLEOTIDE SEQUENCE [LARGE SCALE GENOMIC DNA]</scope>
    <source>
        <strain evidence="3">IBRC-M 10761</strain>
    </source>
</reference>
<keyword evidence="1" id="KW-0732">Signal</keyword>
<accession>A0A1H7C3B8</accession>
<dbReference type="AlphaFoldDB" id="A0A1H7C3B8"/>
<feature type="signal peptide" evidence="1">
    <location>
        <begin position="1"/>
        <end position="19"/>
    </location>
</feature>
<sequence>MKKCLFILLLTGLSSVLFGQEIRINTYGGYVFKDRVDSYYSSSSYYDGQIQDGGRFGGGIEYLIPDRGGLELQYLRQNTNAPTVYLDNILSGGQVQQTNFDLRLNWLMLNGTRYFRVSEQLEPFAGAALGMGIFSLTNPSNNNERSTTKLAYSARGGINVWLLENLAFRAQASLFSAVQSMGGGFYFGTGGSGVGLNSYSSMFQFGFDGGLVFRVGQ</sequence>
<organism evidence="2 3">
    <name type="scientific">Cyclobacterium xiamenense</name>
    <dbReference type="NCBI Taxonomy" id="1297121"/>
    <lineage>
        <taxon>Bacteria</taxon>
        <taxon>Pseudomonadati</taxon>
        <taxon>Bacteroidota</taxon>
        <taxon>Cytophagia</taxon>
        <taxon>Cytophagales</taxon>
        <taxon>Cyclobacteriaceae</taxon>
        <taxon>Cyclobacterium</taxon>
    </lineage>
</organism>
<dbReference type="OrthoDB" id="838103at2"/>
<gene>
    <name evidence="2" type="ORF">SAMN05192553_11622</name>
</gene>
<keyword evidence="3" id="KW-1185">Reference proteome</keyword>